<dbReference type="InterPro" id="IPR001207">
    <property type="entry name" value="Transposase_mutator"/>
</dbReference>
<keyword evidence="4" id="KW-0238">DNA-binding</keyword>
<reference evidence="6 7" key="1">
    <citation type="submission" date="2021-03" db="EMBL/GenBank/DDBJ databases">
        <title>Genomic Encyclopedia of Type Strains, Phase IV (KMG-IV): sequencing the most valuable type-strain genomes for metagenomic binning, comparative biology and taxonomic classification.</title>
        <authorList>
            <person name="Goeker M."/>
        </authorList>
    </citation>
    <scope>NUCLEOTIDE SEQUENCE [LARGE SCALE GENOMIC DNA]</scope>
    <source>
        <strain evidence="6 7">DSM 101872</strain>
    </source>
</reference>
<protein>
    <submittedName>
        <fullName evidence="6">Transposase-like protein</fullName>
    </submittedName>
</protein>
<proteinExistence type="inferred from homology"/>
<evidence type="ECO:0000256" key="4">
    <source>
        <dbReference type="ARBA" id="ARBA00023125"/>
    </source>
</evidence>
<evidence type="ECO:0000313" key="7">
    <source>
        <dbReference type="Proteomes" id="UP001519292"/>
    </source>
</evidence>
<gene>
    <name evidence="6" type="ORF">J2Z60_001271</name>
</gene>
<sequence>MNDFTQELTQGLFNQEKLNETLCKLMQTALNELLKFELTTFLGYDSYERESWKSGNLRNGDYYRHIEYQLCDRRSYF</sequence>
<evidence type="ECO:0000256" key="2">
    <source>
        <dbReference type="ARBA" id="ARBA00010961"/>
    </source>
</evidence>
<keyword evidence="7" id="KW-1185">Reference proteome</keyword>
<dbReference type="Proteomes" id="UP001519292">
    <property type="component" value="Unassembled WGS sequence"/>
</dbReference>
<comment type="similarity">
    <text evidence="2">Belongs to the transposase mutator family.</text>
</comment>
<comment type="function">
    <text evidence="1">Required for the transposition of the insertion element.</text>
</comment>
<name>A0ABS4MEM4_9LACO</name>
<organism evidence="6 7">
    <name type="scientific">Lactobacillus colini</name>
    <dbReference type="NCBI Taxonomy" id="1819254"/>
    <lineage>
        <taxon>Bacteria</taxon>
        <taxon>Bacillati</taxon>
        <taxon>Bacillota</taxon>
        <taxon>Bacilli</taxon>
        <taxon>Lactobacillales</taxon>
        <taxon>Lactobacillaceae</taxon>
        <taxon>Lactobacillus</taxon>
    </lineage>
</organism>
<evidence type="ECO:0000256" key="1">
    <source>
        <dbReference type="ARBA" id="ARBA00002190"/>
    </source>
</evidence>
<comment type="caution">
    <text evidence="6">The sequence shown here is derived from an EMBL/GenBank/DDBJ whole genome shotgun (WGS) entry which is preliminary data.</text>
</comment>
<keyword evidence="5" id="KW-0233">DNA recombination</keyword>
<dbReference type="Pfam" id="PF00872">
    <property type="entry name" value="Transposase_mut"/>
    <property type="match status" value="1"/>
</dbReference>
<keyword evidence="3" id="KW-0815">Transposition</keyword>
<evidence type="ECO:0000256" key="3">
    <source>
        <dbReference type="ARBA" id="ARBA00022578"/>
    </source>
</evidence>
<accession>A0ABS4MEM4</accession>
<evidence type="ECO:0000313" key="6">
    <source>
        <dbReference type="EMBL" id="MBP2058094.1"/>
    </source>
</evidence>
<dbReference type="EMBL" id="JAGGLU010000006">
    <property type="protein sequence ID" value="MBP2058094.1"/>
    <property type="molecule type" value="Genomic_DNA"/>
</dbReference>
<dbReference type="RefSeq" id="WP_209686841.1">
    <property type="nucleotide sequence ID" value="NZ_JAGGLU010000006.1"/>
</dbReference>
<evidence type="ECO:0000256" key="5">
    <source>
        <dbReference type="ARBA" id="ARBA00023172"/>
    </source>
</evidence>